<sequence length="61" mass="7026">FSVADNLSRKRPGLRAGPFWIVSHYSYWRYASWHEIALNGPATSSLTATEPKFLIFTSYYP</sequence>
<name>A0ABV0H9Y7_9NEIS</name>
<protein>
    <submittedName>
        <fullName evidence="1">Uncharacterized protein</fullName>
    </submittedName>
</protein>
<reference evidence="1 2" key="1">
    <citation type="submission" date="2024-05" db="EMBL/GenBank/DDBJ databases">
        <authorList>
            <person name="De Oliveira J.P."/>
            <person name="Noriler S.A."/>
            <person name="De Oliveira A.G."/>
            <person name="Sipoli D.S."/>
        </authorList>
    </citation>
    <scope>NUCLEOTIDE SEQUENCE [LARGE SCALE GENOMIC DNA]</scope>
    <source>
        <strain evidence="1 2">LABIM186</strain>
    </source>
</reference>
<organism evidence="1 2">
    <name type="scientific">Chromobacterium piscinae</name>
    <dbReference type="NCBI Taxonomy" id="686831"/>
    <lineage>
        <taxon>Bacteria</taxon>
        <taxon>Pseudomonadati</taxon>
        <taxon>Pseudomonadota</taxon>
        <taxon>Betaproteobacteria</taxon>
        <taxon>Neisseriales</taxon>
        <taxon>Chromobacteriaceae</taxon>
        <taxon>Chromobacterium</taxon>
    </lineage>
</organism>
<feature type="non-terminal residue" evidence="1">
    <location>
        <position position="1"/>
    </location>
</feature>
<keyword evidence="2" id="KW-1185">Reference proteome</keyword>
<dbReference type="Proteomes" id="UP001438292">
    <property type="component" value="Unassembled WGS sequence"/>
</dbReference>
<dbReference type="EMBL" id="JBDQQU010000120">
    <property type="protein sequence ID" value="MEO3956632.1"/>
    <property type="molecule type" value="Genomic_DNA"/>
</dbReference>
<evidence type="ECO:0000313" key="2">
    <source>
        <dbReference type="Proteomes" id="UP001438292"/>
    </source>
</evidence>
<gene>
    <name evidence="1" type="ORF">ABH309_19510</name>
</gene>
<accession>A0ABV0H9Y7</accession>
<comment type="caution">
    <text evidence="1">The sequence shown here is derived from an EMBL/GenBank/DDBJ whole genome shotgun (WGS) entry which is preliminary data.</text>
</comment>
<proteinExistence type="predicted"/>
<dbReference type="RefSeq" id="WP_347787928.1">
    <property type="nucleotide sequence ID" value="NZ_JBDQQU010000120.1"/>
</dbReference>
<evidence type="ECO:0000313" key="1">
    <source>
        <dbReference type="EMBL" id="MEO3956632.1"/>
    </source>
</evidence>